<comment type="catalytic activity">
    <reaction evidence="2">
        <text>oxidized coenzyme F420-(gamma-L-Glu)(n) + a quinol + H(+) = reduced coenzyme F420-(gamma-L-Glu)(n) + a quinone</text>
        <dbReference type="Rhea" id="RHEA:39663"/>
        <dbReference type="Rhea" id="RHEA-COMP:12939"/>
        <dbReference type="Rhea" id="RHEA-COMP:14378"/>
        <dbReference type="ChEBI" id="CHEBI:15378"/>
        <dbReference type="ChEBI" id="CHEBI:24646"/>
        <dbReference type="ChEBI" id="CHEBI:132124"/>
        <dbReference type="ChEBI" id="CHEBI:133980"/>
        <dbReference type="ChEBI" id="CHEBI:139511"/>
    </reaction>
</comment>
<dbReference type="GO" id="GO:0016491">
    <property type="term" value="F:oxidoreductase activity"/>
    <property type="evidence" value="ECO:0007669"/>
    <property type="project" value="InterPro"/>
</dbReference>
<name>A0A4Z0HMK2_MYCPR</name>
<comment type="similarity">
    <text evidence="1">Belongs to the F420H(2)-dependent quinone reductase family.</text>
</comment>
<dbReference type="RefSeq" id="WP_135360560.1">
    <property type="nucleotide sequence ID" value="NZ_RWJZ01000006.1"/>
</dbReference>
<dbReference type="GO" id="GO:0005886">
    <property type="term" value="C:plasma membrane"/>
    <property type="evidence" value="ECO:0007669"/>
    <property type="project" value="TreeGrafter"/>
</dbReference>
<dbReference type="Proteomes" id="UP000297792">
    <property type="component" value="Unassembled WGS sequence"/>
</dbReference>
<dbReference type="SUPFAM" id="SSF50475">
    <property type="entry name" value="FMN-binding split barrel"/>
    <property type="match status" value="1"/>
</dbReference>
<evidence type="ECO:0000256" key="1">
    <source>
        <dbReference type="ARBA" id="ARBA00008710"/>
    </source>
</evidence>
<protein>
    <submittedName>
        <fullName evidence="3">Nitroreductase family deazaflavin-dependent oxidoreductase</fullName>
    </submittedName>
</protein>
<dbReference type="InterPro" id="IPR012349">
    <property type="entry name" value="Split_barrel_FMN-bd"/>
</dbReference>
<dbReference type="Gene3D" id="2.30.110.10">
    <property type="entry name" value="Electron Transport, Fmn-binding Protein, Chain A"/>
    <property type="match status" value="1"/>
</dbReference>
<dbReference type="EMBL" id="RWKA01000009">
    <property type="protein sequence ID" value="TGB41049.1"/>
    <property type="molecule type" value="Genomic_DNA"/>
</dbReference>
<sequence length="160" mass="17919">MRLLGAVAGSPYVYRLMLKWHRLVPPVERLLRRVSRGRLGVLELAGLPSLELTVAGRRSGIPRTVTVQYVRDGGSLLLVGSNWGLPTHPDWAHNLRATDRARITRDGTTENVAVELLTGAERRRAWRTILDSWPNFALVQERADSRSFQIFALRPTSDGA</sequence>
<evidence type="ECO:0000313" key="4">
    <source>
        <dbReference type="Proteomes" id="UP000297792"/>
    </source>
</evidence>
<proteinExistence type="inferred from homology"/>
<evidence type="ECO:0000313" key="3">
    <source>
        <dbReference type="EMBL" id="TGB41049.1"/>
    </source>
</evidence>
<dbReference type="NCBIfam" id="TIGR00026">
    <property type="entry name" value="hi_GC_TIGR00026"/>
    <property type="match status" value="1"/>
</dbReference>
<accession>A0A4Z0HMK2</accession>
<keyword evidence="4" id="KW-1185">Reference proteome</keyword>
<organism evidence="3 4">
    <name type="scientific">Mycolicibacterium peregrinum</name>
    <name type="common">Mycobacterium peregrinum</name>
    <dbReference type="NCBI Taxonomy" id="43304"/>
    <lineage>
        <taxon>Bacteria</taxon>
        <taxon>Bacillati</taxon>
        <taxon>Actinomycetota</taxon>
        <taxon>Actinomycetes</taxon>
        <taxon>Mycobacteriales</taxon>
        <taxon>Mycobacteriaceae</taxon>
        <taxon>Mycolicibacterium</taxon>
    </lineage>
</organism>
<evidence type="ECO:0000256" key="2">
    <source>
        <dbReference type="ARBA" id="ARBA00049106"/>
    </source>
</evidence>
<gene>
    <name evidence="3" type="ORF">EJD98_17935</name>
</gene>
<reference evidence="3 4" key="1">
    <citation type="submission" date="2018-12" db="EMBL/GenBank/DDBJ databases">
        <title>Draft genome sequences of Mycolicibacterium peregrinum isolated from a pig with lymphadenitis and from soil on the same Japanese pig farm.</title>
        <authorList>
            <person name="Komatsu T."/>
            <person name="Ohya K."/>
            <person name="Sawai K."/>
            <person name="Odoi J.O."/>
            <person name="Otsu K."/>
            <person name="Ota A."/>
            <person name="Ito T."/>
            <person name="Kawai M."/>
            <person name="Maruyama F."/>
        </authorList>
    </citation>
    <scope>NUCLEOTIDE SEQUENCE [LARGE SCALE GENOMIC DNA]</scope>
    <source>
        <strain evidence="3 4">138</strain>
    </source>
</reference>
<dbReference type="InterPro" id="IPR004378">
    <property type="entry name" value="F420H2_quin_Rdtase"/>
</dbReference>
<comment type="caution">
    <text evidence="3">The sequence shown here is derived from an EMBL/GenBank/DDBJ whole genome shotgun (WGS) entry which is preliminary data.</text>
</comment>
<dbReference type="AlphaFoldDB" id="A0A4Z0HMK2"/>
<dbReference type="Pfam" id="PF04075">
    <property type="entry name" value="F420H2_quin_red"/>
    <property type="match status" value="1"/>
</dbReference>
<dbReference type="PANTHER" id="PTHR39428:SF1">
    <property type="entry name" value="F420H(2)-DEPENDENT QUINONE REDUCTASE RV1261C"/>
    <property type="match status" value="1"/>
</dbReference>
<dbReference type="GO" id="GO:0070967">
    <property type="term" value="F:coenzyme F420 binding"/>
    <property type="evidence" value="ECO:0007669"/>
    <property type="project" value="TreeGrafter"/>
</dbReference>
<dbReference type="PANTHER" id="PTHR39428">
    <property type="entry name" value="F420H(2)-DEPENDENT QUINONE REDUCTASE RV1261C"/>
    <property type="match status" value="1"/>
</dbReference>